<dbReference type="EMBL" id="WOCE01000017">
    <property type="protein sequence ID" value="KAE9595522.1"/>
    <property type="molecule type" value="Genomic_DNA"/>
</dbReference>
<evidence type="ECO:0000313" key="6">
    <source>
        <dbReference type="Proteomes" id="UP000447434"/>
    </source>
</evidence>
<evidence type="ECO:0000256" key="3">
    <source>
        <dbReference type="ARBA" id="ARBA00023163"/>
    </source>
</evidence>
<proteinExistence type="predicted"/>
<gene>
    <name evidence="5" type="ORF">Lalb_Chr17g0339671</name>
</gene>
<keyword evidence="6" id="KW-1185">Reference proteome</keyword>
<keyword evidence="3" id="KW-0804">Transcription</keyword>
<reference evidence="6" key="1">
    <citation type="journal article" date="2020" name="Nat. Commun.">
        <title>Genome sequence of the cluster root forming white lupin.</title>
        <authorList>
            <person name="Hufnagel B."/>
            <person name="Marques A."/>
            <person name="Soriano A."/>
            <person name="Marques L."/>
            <person name="Divol F."/>
            <person name="Doumas P."/>
            <person name="Sallet E."/>
            <person name="Mancinotti D."/>
            <person name="Carrere S."/>
            <person name="Marande W."/>
            <person name="Arribat S."/>
            <person name="Keller J."/>
            <person name="Huneau C."/>
            <person name="Blein T."/>
            <person name="Aime D."/>
            <person name="Laguerre M."/>
            <person name="Taylor J."/>
            <person name="Schubert V."/>
            <person name="Nelson M."/>
            <person name="Geu-Flores F."/>
            <person name="Crespi M."/>
            <person name="Gallardo-Guerrero K."/>
            <person name="Delaux P.-M."/>
            <person name="Salse J."/>
            <person name="Berges H."/>
            <person name="Guyot R."/>
            <person name="Gouzy J."/>
            <person name="Peret B."/>
        </authorList>
    </citation>
    <scope>NUCLEOTIDE SEQUENCE [LARGE SCALE GENOMIC DNA]</scope>
    <source>
        <strain evidence="6">cv. Amiga</strain>
    </source>
</reference>
<keyword evidence="5" id="KW-0675">Receptor</keyword>
<comment type="caution">
    <text evidence="5">The sequence shown here is derived from an EMBL/GenBank/DDBJ whole genome shotgun (WGS) entry which is preliminary data.</text>
</comment>
<dbReference type="PANTHER" id="PTHR46266:SF1">
    <property type="entry name" value="TRANSCRIPTION FACTOR MYC1"/>
    <property type="match status" value="1"/>
</dbReference>
<name>A0A6A4P1Q6_LUPAL</name>
<dbReference type="InterPro" id="IPR025610">
    <property type="entry name" value="MYC/MYB_N"/>
</dbReference>
<keyword evidence="2" id="KW-0010">Activator</keyword>
<dbReference type="AlphaFoldDB" id="A0A6A4P1Q6"/>
<dbReference type="PANTHER" id="PTHR46266">
    <property type="entry name" value="TRANSCRIPTION FACTOR TT8"/>
    <property type="match status" value="1"/>
</dbReference>
<evidence type="ECO:0000256" key="1">
    <source>
        <dbReference type="ARBA" id="ARBA00023015"/>
    </source>
</evidence>
<dbReference type="Pfam" id="PF14215">
    <property type="entry name" value="bHLH-MYC_N"/>
    <property type="match status" value="1"/>
</dbReference>
<feature type="domain" description="Transcription factor MYC/MYB N-terminal" evidence="4">
    <location>
        <begin position="8"/>
        <end position="45"/>
    </location>
</feature>
<protein>
    <submittedName>
        <fullName evidence="5">Putative Receptor L-domain, transcription factor MYC/MYB</fullName>
    </submittedName>
</protein>
<keyword evidence="1" id="KW-0805">Transcription regulation</keyword>
<sequence length="315" mass="36268">MFSECLNSGMKTVVCFPYLEGVIEIGTTELELEDPNLIHHVKACFLEISRPICSDKLSSALNKPEDNDEYPTYIKYDHEIKDSVVVKEVQEEKNECSMMDSPDGFSNGCENHFRLEKSIIEGINDGSFQVHLIDYDLSNDSLDSLSSYENQNVSQIQLRELENNASDEELYYTRTIYAVLGNSVTLKHNPSISNCKSSFVKWKKGTNSERQGPRLDQSMLKKTLFVVPFMNRSCFSLKSQKENVFSYENREITNFQVLKSVVTSSISKVYTYHLIKLMLPLDLRHYLCCWKVHATMLLSMYHFFPNTFHLVPLAI</sequence>
<accession>A0A6A4P1Q6</accession>
<evidence type="ECO:0000256" key="2">
    <source>
        <dbReference type="ARBA" id="ARBA00023159"/>
    </source>
</evidence>
<evidence type="ECO:0000259" key="4">
    <source>
        <dbReference type="Pfam" id="PF14215"/>
    </source>
</evidence>
<evidence type="ECO:0000313" key="5">
    <source>
        <dbReference type="EMBL" id="KAE9595522.1"/>
    </source>
</evidence>
<organism evidence="5 6">
    <name type="scientific">Lupinus albus</name>
    <name type="common">White lupine</name>
    <name type="synonym">Lupinus termis</name>
    <dbReference type="NCBI Taxonomy" id="3870"/>
    <lineage>
        <taxon>Eukaryota</taxon>
        <taxon>Viridiplantae</taxon>
        <taxon>Streptophyta</taxon>
        <taxon>Embryophyta</taxon>
        <taxon>Tracheophyta</taxon>
        <taxon>Spermatophyta</taxon>
        <taxon>Magnoliopsida</taxon>
        <taxon>eudicotyledons</taxon>
        <taxon>Gunneridae</taxon>
        <taxon>Pentapetalae</taxon>
        <taxon>rosids</taxon>
        <taxon>fabids</taxon>
        <taxon>Fabales</taxon>
        <taxon>Fabaceae</taxon>
        <taxon>Papilionoideae</taxon>
        <taxon>50 kb inversion clade</taxon>
        <taxon>genistoids sensu lato</taxon>
        <taxon>core genistoids</taxon>
        <taxon>Genisteae</taxon>
        <taxon>Lupinus</taxon>
    </lineage>
</organism>
<dbReference type="Proteomes" id="UP000447434">
    <property type="component" value="Chromosome 17"/>
</dbReference>